<accession>A0A8J3Z7J7</accession>
<dbReference type="AlphaFoldDB" id="A0A8J3Z7J7"/>
<reference evidence="4" key="1">
    <citation type="submission" date="2021-01" db="EMBL/GenBank/DDBJ databases">
        <title>Whole genome shotgun sequence of Virgisporangium aurantiacum NBRC 16421.</title>
        <authorList>
            <person name="Komaki H."/>
            <person name="Tamura T."/>
        </authorList>
    </citation>
    <scope>NUCLEOTIDE SEQUENCE</scope>
    <source>
        <strain evidence="4">NBRC 16421</strain>
    </source>
</reference>
<protein>
    <submittedName>
        <fullName evidence="4">Membrane protein</fullName>
    </submittedName>
</protein>
<proteinExistence type="predicted"/>
<feature type="transmembrane region" description="Helical" evidence="2">
    <location>
        <begin position="453"/>
        <end position="471"/>
    </location>
</feature>
<feature type="domain" description="PepSY" evidence="3">
    <location>
        <begin position="90"/>
        <end position="147"/>
    </location>
</feature>
<dbReference type="InterPro" id="IPR025711">
    <property type="entry name" value="PepSY"/>
</dbReference>
<evidence type="ECO:0000313" key="4">
    <source>
        <dbReference type="EMBL" id="GIJ56775.1"/>
    </source>
</evidence>
<dbReference type="Pfam" id="PF03929">
    <property type="entry name" value="PepSY_TM"/>
    <property type="match status" value="1"/>
</dbReference>
<feature type="region of interest" description="Disordered" evidence="1">
    <location>
        <begin position="1"/>
        <end position="27"/>
    </location>
</feature>
<dbReference type="PANTHER" id="PTHR34219">
    <property type="entry name" value="IRON-REGULATED INNER MEMBRANE PROTEIN-RELATED"/>
    <property type="match status" value="1"/>
</dbReference>
<dbReference type="EMBL" id="BOPG01000027">
    <property type="protein sequence ID" value="GIJ56775.1"/>
    <property type="molecule type" value="Genomic_DNA"/>
</dbReference>
<feature type="transmembrane region" description="Helical" evidence="2">
    <location>
        <begin position="386"/>
        <end position="406"/>
    </location>
</feature>
<feature type="transmembrane region" description="Helical" evidence="2">
    <location>
        <begin position="227"/>
        <end position="249"/>
    </location>
</feature>
<dbReference type="Proteomes" id="UP000612585">
    <property type="component" value="Unassembled WGS sequence"/>
</dbReference>
<organism evidence="4 5">
    <name type="scientific">Virgisporangium aurantiacum</name>
    <dbReference type="NCBI Taxonomy" id="175570"/>
    <lineage>
        <taxon>Bacteria</taxon>
        <taxon>Bacillati</taxon>
        <taxon>Actinomycetota</taxon>
        <taxon>Actinomycetes</taxon>
        <taxon>Micromonosporales</taxon>
        <taxon>Micromonosporaceae</taxon>
        <taxon>Virgisporangium</taxon>
    </lineage>
</organism>
<gene>
    <name evidence="4" type="ORF">Vau01_042910</name>
</gene>
<dbReference type="RefSeq" id="WP_203995649.1">
    <property type="nucleotide sequence ID" value="NZ_BOPG01000027.1"/>
</dbReference>
<keyword evidence="5" id="KW-1185">Reference proteome</keyword>
<keyword evidence="2" id="KW-0812">Transmembrane</keyword>
<dbReference type="InterPro" id="IPR005625">
    <property type="entry name" value="PepSY-ass_TM"/>
</dbReference>
<keyword evidence="2" id="KW-0472">Membrane</keyword>
<name>A0A8J3Z7J7_9ACTN</name>
<evidence type="ECO:0000313" key="5">
    <source>
        <dbReference type="Proteomes" id="UP000612585"/>
    </source>
</evidence>
<sequence length="497" mass="52752">MAAPETTAVADGPPDSRADAGSRLGDGVTAPSRSIAPLLLRLHFYAGILIAPFLVVAAVTGLAFTLTPTLDRLVYADEFFTDGSGQRRPLAEQVAAASAARPDGTVAAVILPDGNDANTRVVFNVEGLGENQITVYVDPYTARVTGSLETWFGETPLQTWFDDLHRNLHLGDVGRHYSELAASWLWVVALGGLVLWLRRQRGRRKKVRGTLLPDLAARKGVRRTRGWHAATGVWLTVGLLILAATGLTWSRYAGGNFGAVLDHFDKGRPAVSTDATAAGGGGHHDAAGGAATEVDLSVLDTVVGTARAAGLDGHIEISVPAAPGGAWTVIQDDMLWPVHYDSVAVDAGGTTVTDRVNYSEWPVLAKLSKLGVLAHMGLLFGIANQIVLAAFAIGLLCVIFWGYRMWWQRRPTRADRARPFGVAPARAAWQQLPSWAIVVGVPAVLAIGYAMPVLGVSLVVFLAIDLAVGTARKRRVGRIAPVSPAVDSHAYTRAPST</sequence>
<evidence type="ECO:0000256" key="2">
    <source>
        <dbReference type="SAM" id="Phobius"/>
    </source>
</evidence>
<feature type="transmembrane region" description="Helical" evidence="2">
    <location>
        <begin position="42"/>
        <end position="64"/>
    </location>
</feature>
<evidence type="ECO:0000259" key="3">
    <source>
        <dbReference type="Pfam" id="PF03413"/>
    </source>
</evidence>
<dbReference type="PANTHER" id="PTHR34219:SF1">
    <property type="entry name" value="PEPSY DOMAIN-CONTAINING PROTEIN"/>
    <property type="match status" value="1"/>
</dbReference>
<dbReference type="Pfam" id="PF03413">
    <property type="entry name" value="PepSY"/>
    <property type="match status" value="1"/>
</dbReference>
<evidence type="ECO:0000256" key="1">
    <source>
        <dbReference type="SAM" id="MobiDB-lite"/>
    </source>
</evidence>
<keyword evidence="2" id="KW-1133">Transmembrane helix</keyword>
<feature type="transmembrane region" description="Helical" evidence="2">
    <location>
        <begin position="180"/>
        <end position="198"/>
    </location>
</feature>
<comment type="caution">
    <text evidence="4">The sequence shown here is derived from an EMBL/GenBank/DDBJ whole genome shotgun (WGS) entry which is preliminary data.</text>
</comment>